<keyword evidence="1" id="KW-1133">Transmembrane helix</keyword>
<accession>A0A2H3H5L7</accession>
<evidence type="ECO:0000313" key="2">
    <source>
        <dbReference type="EMBL" id="CAG1983101.1"/>
    </source>
</evidence>
<dbReference type="EMBL" id="CAAKMV010000022">
    <property type="protein sequence ID" value="VIO52247.1"/>
    <property type="molecule type" value="Genomic_DNA"/>
</dbReference>
<evidence type="ECO:0000313" key="4">
    <source>
        <dbReference type="Proteomes" id="UP000746612"/>
    </source>
</evidence>
<reference evidence="2" key="2">
    <citation type="submission" date="2021-03" db="EMBL/GenBank/DDBJ databases">
        <authorList>
            <person name="Alouane T."/>
            <person name="Langin T."/>
            <person name="Bonhomme L."/>
        </authorList>
    </citation>
    <scope>NUCLEOTIDE SEQUENCE</scope>
    <source>
        <strain evidence="2">MDC_Fg202</strain>
    </source>
</reference>
<dbReference type="EMBL" id="CAJPIJ010000129">
    <property type="protein sequence ID" value="CAG1983101.1"/>
    <property type="molecule type" value="Genomic_DNA"/>
</dbReference>
<dbReference type="AlphaFoldDB" id="A0A2H3H5L7"/>
<name>A0A2H3H5L7_GIBZA</name>
<sequence>MYIPVVPQVEPCPPSNITLPPHCPLSDIPGFLLYESLNRNHVFGHPSTQPRIRESRDLLDKIKKHGGKAVSKYGQKAISKYTNKSKGSHSKGSGAMATGMGAIAGKYRWVLWLGFGLGGLLVLGLMYLVWRKRDYLWRRARLEEEASSMFEGNDDDDIDRSKIPFGQPWSHRLIAERRAAAEAA</sequence>
<feature type="transmembrane region" description="Helical" evidence="1">
    <location>
        <begin position="109"/>
        <end position="130"/>
    </location>
</feature>
<proteinExistence type="predicted"/>
<keyword evidence="1" id="KW-0812">Transmembrane</keyword>
<organism evidence="2 4">
    <name type="scientific">Gibberella zeae</name>
    <name type="common">Wheat head blight fungus</name>
    <name type="synonym">Fusarium graminearum</name>
    <dbReference type="NCBI Taxonomy" id="5518"/>
    <lineage>
        <taxon>Eukaryota</taxon>
        <taxon>Fungi</taxon>
        <taxon>Dikarya</taxon>
        <taxon>Ascomycota</taxon>
        <taxon>Pezizomycotina</taxon>
        <taxon>Sordariomycetes</taxon>
        <taxon>Hypocreomycetidae</taxon>
        <taxon>Hypocreales</taxon>
        <taxon>Nectriaceae</taxon>
        <taxon>Fusarium</taxon>
    </lineage>
</organism>
<protein>
    <submittedName>
        <fullName evidence="2">Uncharacterized protein</fullName>
    </submittedName>
</protein>
<gene>
    <name evidence="3" type="ORF">FUG_LOCUS18672</name>
    <name evidence="2" type="ORF">MDCFG202_LOCUS232276</name>
</gene>
<dbReference type="Proteomes" id="UP000746612">
    <property type="component" value="Unassembled WGS sequence"/>
</dbReference>
<evidence type="ECO:0000313" key="3">
    <source>
        <dbReference type="EMBL" id="VIO52247.1"/>
    </source>
</evidence>
<reference evidence="3" key="1">
    <citation type="submission" date="2019-04" db="EMBL/GenBank/DDBJ databases">
        <authorList>
            <person name="Melise S."/>
            <person name="Noan J."/>
            <person name="Okalmin O."/>
        </authorList>
    </citation>
    <scope>NUCLEOTIDE SEQUENCE</scope>
    <source>
        <strain evidence="3">FN9</strain>
    </source>
</reference>
<keyword evidence="1" id="KW-0472">Membrane</keyword>
<evidence type="ECO:0000256" key="1">
    <source>
        <dbReference type="SAM" id="Phobius"/>
    </source>
</evidence>